<sequence>MRQRRWVELLNDYDFNIRYHPGKGNVVADALSRKESIKIHNIQIQNDIQTRILEAQHLSITGGNMYKEMSCDRDNLRTFIMNEAHKTRYSVHPGANKMYKDLRTHYWWPGMKKDISLYVSKCLTCLKVKAEHQRPSGLLEQPKIPMWKWGCIAMDFITKLPHTSRGHDIIWVIIDHLTKSVHFLLIREGYRVEKLARIYIDEIVSRHGTQLNLSTPYHPQTDGQSERTIQTLEDMLRACVIEFKGNWDLHLPFVEFSYNNNYHTSIDMAPFEALYGRKCHSPICWSEIGETQITGPELIQETSDKIMLIRDNLLVARSRQNSYADKRQKPLEFQFGDLVLLKVMDREVKQLKQSHIPIVKVQWESKRGPEFTWEREDQMKAKYPHLFPRPSS</sequence>
<dbReference type="Proteomes" id="UP001056120">
    <property type="component" value="Linkage Group LG19"/>
</dbReference>
<comment type="caution">
    <text evidence="1">The sequence shown here is derived from an EMBL/GenBank/DDBJ whole genome shotgun (WGS) entry which is preliminary data.</text>
</comment>
<name>A0ACB9DF73_9ASTR</name>
<dbReference type="EMBL" id="CM042036">
    <property type="protein sequence ID" value="KAI3745141.1"/>
    <property type="molecule type" value="Genomic_DNA"/>
</dbReference>
<organism evidence="1 2">
    <name type="scientific">Smallanthus sonchifolius</name>
    <dbReference type="NCBI Taxonomy" id="185202"/>
    <lineage>
        <taxon>Eukaryota</taxon>
        <taxon>Viridiplantae</taxon>
        <taxon>Streptophyta</taxon>
        <taxon>Embryophyta</taxon>
        <taxon>Tracheophyta</taxon>
        <taxon>Spermatophyta</taxon>
        <taxon>Magnoliopsida</taxon>
        <taxon>eudicotyledons</taxon>
        <taxon>Gunneridae</taxon>
        <taxon>Pentapetalae</taxon>
        <taxon>asterids</taxon>
        <taxon>campanulids</taxon>
        <taxon>Asterales</taxon>
        <taxon>Asteraceae</taxon>
        <taxon>Asteroideae</taxon>
        <taxon>Heliantheae alliance</taxon>
        <taxon>Millerieae</taxon>
        <taxon>Smallanthus</taxon>
    </lineage>
</organism>
<protein>
    <submittedName>
        <fullName evidence="1">Uncharacterized protein</fullName>
    </submittedName>
</protein>
<keyword evidence="2" id="KW-1185">Reference proteome</keyword>
<proteinExistence type="predicted"/>
<gene>
    <name evidence="1" type="ORF">L1987_58245</name>
</gene>
<reference evidence="2" key="1">
    <citation type="journal article" date="2022" name="Mol. Ecol. Resour.">
        <title>The genomes of chicory, endive, great burdock and yacon provide insights into Asteraceae palaeo-polyploidization history and plant inulin production.</title>
        <authorList>
            <person name="Fan W."/>
            <person name="Wang S."/>
            <person name="Wang H."/>
            <person name="Wang A."/>
            <person name="Jiang F."/>
            <person name="Liu H."/>
            <person name="Zhao H."/>
            <person name="Xu D."/>
            <person name="Zhang Y."/>
        </authorList>
    </citation>
    <scope>NUCLEOTIDE SEQUENCE [LARGE SCALE GENOMIC DNA]</scope>
    <source>
        <strain evidence="2">cv. Yunnan</strain>
    </source>
</reference>
<accession>A0ACB9DF73</accession>
<evidence type="ECO:0000313" key="1">
    <source>
        <dbReference type="EMBL" id="KAI3745141.1"/>
    </source>
</evidence>
<evidence type="ECO:0000313" key="2">
    <source>
        <dbReference type="Proteomes" id="UP001056120"/>
    </source>
</evidence>
<reference evidence="1 2" key="2">
    <citation type="journal article" date="2022" name="Mol. Ecol. Resour.">
        <title>The genomes of chicory, endive, great burdock and yacon provide insights into Asteraceae paleo-polyploidization history and plant inulin production.</title>
        <authorList>
            <person name="Fan W."/>
            <person name="Wang S."/>
            <person name="Wang H."/>
            <person name="Wang A."/>
            <person name="Jiang F."/>
            <person name="Liu H."/>
            <person name="Zhao H."/>
            <person name="Xu D."/>
            <person name="Zhang Y."/>
        </authorList>
    </citation>
    <scope>NUCLEOTIDE SEQUENCE [LARGE SCALE GENOMIC DNA]</scope>
    <source>
        <strain evidence="2">cv. Yunnan</strain>
        <tissue evidence="1">Leaves</tissue>
    </source>
</reference>